<dbReference type="HAMAP" id="MF_00223">
    <property type="entry name" value="FolE"/>
    <property type="match status" value="1"/>
</dbReference>
<dbReference type="Gene3D" id="1.10.286.10">
    <property type="match status" value="1"/>
</dbReference>
<proteinExistence type="inferred from homology"/>
<dbReference type="FunFam" id="1.10.286.10:FF:000001">
    <property type="entry name" value="GTP cyclohydrolase 1"/>
    <property type="match status" value="1"/>
</dbReference>
<dbReference type="GO" id="GO:0006729">
    <property type="term" value="P:tetrahydrobiopterin biosynthetic process"/>
    <property type="evidence" value="ECO:0007669"/>
    <property type="project" value="TreeGrafter"/>
</dbReference>
<dbReference type="InterPro" id="IPR043134">
    <property type="entry name" value="GTP-CH-I_N"/>
</dbReference>
<reference evidence="7" key="1">
    <citation type="submission" date="2014-06" db="EMBL/GenBank/DDBJ databases">
        <title>Key roles for freshwater Actinobacteria revealed by deep metagenomic sequencing.</title>
        <authorList>
            <person name="Ghai R."/>
            <person name="Mizuno C.M."/>
            <person name="Picazo A."/>
            <person name="Camacho A."/>
            <person name="Rodriguez-Valera F."/>
        </authorList>
    </citation>
    <scope>NUCLEOTIDE SEQUENCE</scope>
</reference>
<dbReference type="GO" id="GO:0008270">
    <property type="term" value="F:zinc ion binding"/>
    <property type="evidence" value="ECO:0007669"/>
    <property type="project" value="TreeGrafter"/>
</dbReference>
<dbReference type="FunFam" id="3.30.1130.10:FF:000001">
    <property type="entry name" value="GTP cyclohydrolase 1"/>
    <property type="match status" value="1"/>
</dbReference>
<sequence length="200" mass="20819">MAVDRERIARAVVEILAAVGEDPSRAGLSETPSRVADAYEELFAGVGVDPQTLLAETMPIDAAPGDSSLGGSQSDAVIVTNIAVRSVCEHHLLPFVGQAHVAYLPDASIVGLGRISRVVEALAARPQFQERLGEQIASALDEGLSPRGVLVVLDSAHQCVTARGVGQMSSRTITVASRGELSEPAARSEIMGLMHGGSDD</sequence>
<gene>
    <name evidence="7" type="ORF">GM51_3305</name>
</gene>
<accession>A0A094QAA3</accession>
<dbReference type="NCBIfam" id="NF006825">
    <property type="entry name" value="PRK09347.1-2"/>
    <property type="match status" value="1"/>
</dbReference>
<dbReference type="AlphaFoldDB" id="A0A094QAA3"/>
<evidence type="ECO:0000256" key="3">
    <source>
        <dbReference type="ARBA" id="ARBA00012715"/>
    </source>
</evidence>
<dbReference type="PANTHER" id="PTHR11109:SF7">
    <property type="entry name" value="GTP CYCLOHYDROLASE 1"/>
    <property type="match status" value="1"/>
</dbReference>
<evidence type="ECO:0000313" key="7">
    <source>
        <dbReference type="EMBL" id="KGA21160.1"/>
    </source>
</evidence>
<dbReference type="EC" id="3.5.4.16" evidence="3"/>
<evidence type="ECO:0000256" key="1">
    <source>
        <dbReference type="ARBA" id="ARBA00001052"/>
    </source>
</evidence>
<dbReference type="Pfam" id="PF01227">
    <property type="entry name" value="GTP_cyclohydroI"/>
    <property type="match status" value="1"/>
</dbReference>
<evidence type="ECO:0000259" key="6">
    <source>
        <dbReference type="Pfam" id="PF01227"/>
    </source>
</evidence>
<dbReference type="InterPro" id="IPR043133">
    <property type="entry name" value="GTP-CH-I_C/QueF"/>
</dbReference>
<dbReference type="GO" id="GO:0005737">
    <property type="term" value="C:cytoplasm"/>
    <property type="evidence" value="ECO:0007669"/>
    <property type="project" value="TreeGrafter"/>
</dbReference>
<dbReference type="GO" id="GO:0006730">
    <property type="term" value="P:one-carbon metabolic process"/>
    <property type="evidence" value="ECO:0007669"/>
    <property type="project" value="UniProtKB-KW"/>
</dbReference>
<organism evidence="7">
    <name type="scientific">freshwater metagenome</name>
    <dbReference type="NCBI Taxonomy" id="449393"/>
    <lineage>
        <taxon>unclassified sequences</taxon>
        <taxon>metagenomes</taxon>
        <taxon>ecological metagenomes</taxon>
    </lineage>
</organism>
<comment type="caution">
    <text evidence="7">The sequence shown here is derived from an EMBL/GenBank/DDBJ whole genome shotgun (WGS) entry which is preliminary data.</text>
</comment>
<comment type="pathway">
    <text evidence="2">Cofactor biosynthesis; 7,8-dihydroneopterin triphosphate biosynthesis; 7,8-dihydroneopterin triphosphate from GTP: step 1/1.</text>
</comment>
<dbReference type="InterPro" id="IPR001474">
    <property type="entry name" value="GTP_CycHdrlase_I"/>
</dbReference>
<dbReference type="Gene3D" id="3.30.1130.10">
    <property type="match status" value="1"/>
</dbReference>
<dbReference type="NCBIfam" id="NF006826">
    <property type="entry name" value="PRK09347.1-3"/>
    <property type="match status" value="1"/>
</dbReference>
<keyword evidence="5 7" id="KW-0378">Hydrolase</keyword>
<protein>
    <recommendedName>
        <fullName evidence="3">GTP cyclohydrolase I</fullName>
        <ecNumber evidence="3">3.5.4.16</ecNumber>
    </recommendedName>
</protein>
<dbReference type="GO" id="GO:0046654">
    <property type="term" value="P:tetrahydrofolate biosynthetic process"/>
    <property type="evidence" value="ECO:0007669"/>
    <property type="project" value="InterPro"/>
</dbReference>
<dbReference type="InterPro" id="IPR020602">
    <property type="entry name" value="GTP_CycHdrlase_I_dom"/>
</dbReference>
<dbReference type="UniPathway" id="UPA00848">
    <property type="reaction ID" value="UER00151"/>
</dbReference>
<name>A0A094QAA3_9ZZZZ</name>
<evidence type="ECO:0000256" key="5">
    <source>
        <dbReference type="ARBA" id="ARBA00022801"/>
    </source>
</evidence>
<dbReference type="GO" id="GO:0005525">
    <property type="term" value="F:GTP binding"/>
    <property type="evidence" value="ECO:0007669"/>
    <property type="project" value="TreeGrafter"/>
</dbReference>
<evidence type="ECO:0000256" key="4">
    <source>
        <dbReference type="ARBA" id="ARBA00022563"/>
    </source>
</evidence>
<dbReference type="PANTHER" id="PTHR11109">
    <property type="entry name" value="GTP CYCLOHYDROLASE I"/>
    <property type="match status" value="1"/>
</dbReference>
<feature type="domain" description="GTP cyclohydrolase I" evidence="6">
    <location>
        <begin position="8"/>
        <end position="194"/>
    </location>
</feature>
<dbReference type="SUPFAM" id="SSF55620">
    <property type="entry name" value="Tetrahydrobiopterin biosynthesis enzymes-like"/>
    <property type="match status" value="1"/>
</dbReference>
<comment type="catalytic activity">
    <reaction evidence="1">
        <text>GTP + H2O = 7,8-dihydroneopterin 3'-triphosphate + formate + H(+)</text>
        <dbReference type="Rhea" id="RHEA:17473"/>
        <dbReference type="ChEBI" id="CHEBI:15377"/>
        <dbReference type="ChEBI" id="CHEBI:15378"/>
        <dbReference type="ChEBI" id="CHEBI:15740"/>
        <dbReference type="ChEBI" id="CHEBI:37565"/>
        <dbReference type="ChEBI" id="CHEBI:58462"/>
        <dbReference type="EC" id="3.5.4.16"/>
    </reaction>
</comment>
<keyword evidence="4" id="KW-0554">One-carbon metabolism</keyword>
<dbReference type="EMBL" id="JNSL01000012">
    <property type="protein sequence ID" value="KGA21160.1"/>
    <property type="molecule type" value="Genomic_DNA"/>
</dbReference>
<evidence type="ECO:0000256" key="2">
    <source>
        <dbReference type="ARBA" id="ARBA00005080"/>
    </source>
</evidence>
<dbReference type="GO" id="GO:0003934">
    <property type="term" value="F:GTP cyclohydrolase I activity"/>
    <property type="evidence" value="ECO:0007669"/>
    <property type="project" value="UniProtKB-EC"/>
</dbReference>